<evidence type="ECO:0000256" key="3">
    <source>
        <dbReference type="ARBA" id="ARBA00022691"/>
    </source>
</evidence>
<proteinExistence type="inferred from homology"/>
<evidence type="ECO:0000256" key="4">
    <source>
        <dbReference type="ARBA" id="ARBA00022694"/>
    </source>
</evidence>
<comment type="caution">
    <text evidence="7">The sequence shown here is derived from an EMBL/GenBank/DDBJ whole genome shotgun (WGS) entry which is preliminary data.</text>
</comment>
<organism evidence="7 8">
    <name type="scientific">Undibacterium flavidum</name>
    <dbReference type="NCBI Taxonomy" id="2762297"/>
    <lineage>
        <taxon>Bacteria</taxon>
        <taxon>Pseudomonadati</taxon>
        <taxon>Pseudomonadota</taxon>
        <taxon>Betaproteobacteria</taxon>
        <taxon>Burkholderiales</taxon>
        <taxon>Oxalobacteraceae</taxon>
        <taxon>Undibacterium</taxon>
    </lineage>
</organism>
<evidence type="ECO:0000256" key="5">
    <source>
        <dbReference type="ARBA" id="ARBA00034489"/>
    </source>
</evidence>
<keyword evidence="8" id="KW-1185">Reference proteome</keyword>
<evidence type="ECO:0000256" key="1">
    <source>
        <dbReference type="ARBA" id="ARBA00012386"/>
    </source>
</evidence>
<dbReference type="EC" id="2.5.1.25" evidence="1"/>
<dbReference type="RefSeq" id="WP_186943097.1">
    <property type="nucleotide sequence ID" value="NZ_JACOGA010000015.1"/>
</dbReference>
<evidence type="ECO:0000313" key="7">
    <source>
        <dbReference type="EMBL" id="MBC3875102.1"/>
    </source>
</evidence>
<dbReference type="Pfam" id="PF03942">
    <property type="entry name" value="DTW"/>
    <property type="match status" value="1"/>
</dbReference>
<dbReference type="Proteomes" id="UP000624279">
    <property type="component" value="Unassembled WGS sequence"/>
</dbReference>
<evidence type="ECO:0000259" key="6">
    <source>
        <dbReference type="SMART" id="SM01144"/>
    </source>
</evidence>
<protein>
    <recommendedName>
        <fullName evidence="1">tRNA-uridine aminocarboxypropyltransferase</fullName>
        <ecNumber evidence="1">2.5.1.25</ecNumber>
    </recommendedName>
</protein>
<keyword evidence="3" id="KW-0949">S-adenosyl-L-methionine</keyword>
<dbReference type="PANTHER" id="PTHR21392:SF0">
    <property type="entry name" value="TRNA-URIDINE AMINOCARBOXYPROPYLTRANSFERASE 2"/>
    <property type="match status" value="1"/>
</dbReference>
<evidence type="ECO:0000313" key="8">
    <source>
        <dbReference type="Proteomes" id="UP000624279"/>
    </source>
</evidence>
<keyword evidence="2" id="KW-0808">Transferase</keyword>
<dbReference type="EMBL" id="JACOGA010000015">
    <property type="protein sequence ID" value="MBC3875102.1"/>
    <property type="molecule type" value="Genomic_DNA"/>
</dbReference>
<accession>A0ABR6YF18</accession>
<dbReference type="InterPro" id="IPR005636">
    <property type="entry name" value="DTW"/>
</dbReference>
<dbReference type="SMART" id="SM01144">
    <property type="entry name" value="DTW"/>
    <property type="match status" value="1"/>
</dbReference>
<evidence type="ECO:0000256" key="2">
    <source>
        <dbReference type="ARBA" id="ARBA00022679"/>
    </source>
</evidence>
<comment type="similarity">
    <text evidence="5">Belongs to the TDD superfamily. DTWD2 family.</text>
</comment>
<dbReference type="PANTHER" id="PTHR21392">
    <property type="entry name" value="TRNA-URIDINE AMINOCARBOXYPROPYLTRANSFERASE 2"/>
    <property type="match status" value="1"/>
</dbReference>
<name>A0ABR6YF18_9BURK</name>
<gene>
    <name evidence="7" type="ORF">H8K55_16050</name>
</gene>
<keyword evidence="4" id="KW-0819">tRNA processing</keyword>
<feature type="domain" description="DTW" evidence="6">
    <location>
        <begin position="26"/>
        <end position="218"/>
    </location>
</feature>
<reference evidence="7 8" key="1">
    <citation type="submission" date="2020-08" db="EMBL/GenBank/DDBJ databases">
        <title>Novel species isolated from subtropical streams in China.</title>
        <authorList>
            <person name="Lu H."/>
        </authorList>
    </citation>
    <scope>NUCLEOTIDE SEQUENCE [LARGE SCALE GENOMIC DNA]</scope>
    <source>
        <strain evidence="7 8">LX15W</strain>
    </source>
</reference>
<dbReference type="InterPro" id="IPR039262">
    <property type="entry name" value="DTWD2/TAPT"/>
</dbReference>
<sequence>MAQTQLEDAEENLQANAGSSTLAQKRRPVCSQCQRALRACICACARRVECETEVLILQHPAEVHHVKGSARLLHLCLPQSTIAVGEVFDANTLRQRLHTDGKTNVLLYPDSTVASLPAASSYQPGSDTAIRLVLIDASWRHSKQMLLQNPLLQEMPRYALSEVPTSRYQIRHAHAEDQLSTLEACTYALMQVEPHNPQVADLLLAFDAFNALQIEFGVNNLLRVKK</sequence>